<comment type="cofactor">
    <cofactor evidence="1">
        <name>[4Fe-4S] cluster</name>
        <dbReference type="ChEBI" id="CHEBI:49883"/>
    </cofactor>
</comment>
<evidence type="ECO:0000256" key="13">
    <source>
        <dbReference type="ARBA" id="ARBA00053205"/>
    </source>
</evidence>
<dbReference type="GO" id="GO:0046872">
    <property type="term" value="F:metal ion binding"/>
    <property type="evidence" value="ECO:0007669"/>
    <property type="project" value="UniProtKB-KW"/>
</dbReference>
<dbReference type="InterPro" id="IPR000445">
    <property type="entry name" value="HhH_motif"/>
</dbReference>
<evidence type="ECO:0000256" key="7">
    <source>
        <dbReference type="ARBA" id="ARBA00022946"/>
    </source>
</evidence>
<dbReference type="PROSITE" id="PS00764">
    <property type="entry name" value="ENDONUCLEASE_III_1"/>
    <property type="match status" value="1"/>
</dbReference>
<comment type="similarity">
    <text evidence="2 14">Belongs to the Nth/MutY family.</text>
</comment>
<keyword evidence="17" id="KW-0540">Nuclease</keyword>
<evidence type="ECO:0000256" key="9">
    <source>
        <dbReference type="ARBA" id="ARBA00023014"/>
    </source>
</evidence>
<evidence type="ECO:0000256" key="11">
    <source>
        <dbReference type="ARBA" id="ARBA00023239"/>
    </source>
</evidence>
<dbReference type="SMART" id="SM00525">
    <property type="entry name" value="FES"/>
    <property type="match status" value="1"/>
</dbReference>
<evidence type="ECO:0000256" key="8">
    <source>
        <dbReference type="ARBA" id="ARBA00023004"/>
    </source>
</evidence>
<feature type="region of interest" description="Disordered" evidence="15">
    <location>
        <begin position="65"/>
        <end position="94"/>
    </location>
</feature>
<keyword evidence="3" id="KW-0004">4Fe-4S</keyword>
<evidence type="ECO:0000256" key="6">
    <source>
        <dbReference type="ARBA" id="ARBA00022801"/>
    </source>
</evidence>
<dbReference type="AlphaFoldDB" id="A0A1Y1HIP2"/>
<dbReference type="Gene3D" id="1.10.340.30">
    <property type="entry name" value="Hypothetical protein, domain 2"/>
    <property type="match status" value="1"/>
</dbReference>
<dbReference type="GO" id="GO:0006289">
    <property type="term" value="P:nucleotide-excision repair"/>
    <property type="evidence" value="ECO:0000318"/>
    <property type="project" value="GO_Central"/>
</dbReference>
<dbReference type="InterPro" id="IPR004035">
    <property type="entry name" value="Endouclease-III_FeS-bd_BS"/>
</dbReference>
<dbReference type="HAMAP" id="MF_03183">
    <property type="entry name" value="Endonuclease_III_Nth"/>
    <property type="match status" value="1"/>
</dbReference>
<dbReference type="EC" id="4.2.99.18" evidence="14"/>
<dbReference type="Pfam" id="PF00633">
    <property type="entry name" value="HHH"/>
    <property type="match status" value="1"/>
</dbReference>
<dbReference type="InterPro" id="IPR003651">
    <property type="entry name" value="Endonuclease3_FeS-loop_motif"/>
</dbReference>
<keyword evidence="7" id="KW-0809">Transit peptide</keyword>
<dbReference type="InterPro" id="IPR003265">
    <property type="entry name" value="HhH-GPD_domain"/>
</dbReference>
<keyword evidence="8" id="KW-0408">Iron</keyword>
<evidence type="ECO:0000256" key="14">
    <source>
        <dbReference type="HAMAP-Rule" id="MF_03183"/>
    </source>
</evidence>
<dbReference type="STRING" id="105231.A0A1Y1HIP2"/>
<dbReference type="GO" id="GO:0003906">
    <property type="term" value="F:DNA-(apurinic or apyrimidinic site) endonuclease activity"/>
    <property type="evidence" value="ECO:0000318"/>
    <property type="project" value="GO_Central"/>
</dbReference>
<dbReference type="EMBL" id="DF236961">
    <property type="protein sequence ID" value="GAQ78365.1"/>
    <property type="molecule type" value="Genomic_DNA"/>
</dbReference>
<evidence type="ECO:0000256" key="5">
    <source>
        <dbReference type="ARBA" id="ARBA00022763"/>
    </source>
</evidence>
<evidence type="ECO:0000256" key="10">
    <source>
        <dbReference type="ARBA" id="ARBA00023204"/>
    </source>
</evidence>
<dbReference type="GO" id="GO:0003677">
    <property type="term" value="F:DNA binding"/>
    <property type="evidence" value="ECO:0007669"/>
    <property type="project" value="UniProtKB-UniRule"/>
</dbReference>
<keyword evidence="5 14" id="KW-0227">DNA damage</keyword>
<dbReference type="PANTHER" id="PTHR43286">
    <property type="entry name" value="ENDONUCLEASE III-LIKE PROTEIN 1"/>
    <property type="match status" value="1"/>
</dbReference>
<dbReference type="OMA" id="KDPITHA"/>
<feature type="domain" description="HhH-GPD" evidence="16">
    <location>
        <begin position="190"/>
        <end position="349"/>
    </location>
</feature>
<dbReference type="InterPro" id="IPR023170">
    <property type="entry name" value="HhH_base_excis_C"/>
</dbReference>
<dbReference type="CDD" id="cd00056">
    <property type="entry name" value="ENDO3c"/>
    <property type="match status" value="1"/>
</dbReference>
<proteinExistence type="inferred from homology"/>
<dbReference type="GO" id="GO:0140078">
    <property type="term" value="F:class I DNA-(apurinic or apyrimidinic site) endonuclease activity"/>
    <property type="evidence" value="ECO:0007669"/>
    <property type="project" value="UniProtKB-EC"/>
</dbReference>
<keyword evidence="18" id="KW-1185">Reference proteome</keyword>
<name>A0A1Y1HIP2_KLENI</name>
<keyword evidence="10 14" id="KW-0234">DNA repair</keyword>
<dbReference type="PANTHER" id="PTHR43286:SF1">
    <property type="entry name" value="ENDONUCLEASE III-LIKE PROTEIN 1"/>
    <property type="match status" value="1"/>
</dbReference>
<organism evidence="17 18">
    <name type="scientific">Klebsormidium nitens</name>
    <name type="common">Green alga</name>
    <name type="synonym">Ulothrix nitens</name>
    <dbReference type="NCBI Taxonomy" id="105231"/>
    <lineage>
        <taxon>Eukaryota</taxon>
        <taxon>Viridiplantae</taxon>
        <taxon>Streptophyta</taxon>
        <taxon>Klebsormidiophyceae</taxon>
        <taxon>Klebsormidiales</taxon>
        <taxon>Klebsormidiaceae</taxon>
        <taxon>Klebsormidium</taxon>
    </lineage>
</organism>
<evidence type="ECO:0000256" key="3">
    <source>
        <dbReference type="ARBA" id="ARBA00022485"/>
    </source>
</evidence>
<dbReference type="InterPro" id="IPR030841">
    <property type="entry name" value="NTH1"/>
</dbReference>
<comment type="catalytic activity">
    <reaction evidence="14">
        <text>2'-deoxyribonucleotide-(2'-deoxyribose 5'-phosphate)-2'-deoxyribonucleotide-DNA = a 3'-end 2'-deoxyribonucleotide-(2,3-dehydro-2,3-deoxyribose 5'-phosphate)-DNA + a 5'-end 5'-phospho-2'-deoxyribonucleoside-DNA + H(+)</text>
        <dbReference type="Rhea" id="RHEA:66592"/>
        <dbReference type="Rhea" id="RHEA-COMP:13180"/>
        <dbReference type="Rhea" id="RHEA-COMP:16897"/>
        <dbReference type="Rhea" id="RHEA-COMP:17067"/>
        <dbReference type="ChEBI" id="CHEBI:15378"/>
        <dbReference type="ChEBI" id="CHEBI:136412"/>
        <dbReference type="ChEBI" id="CHEBI:157695"/>
        <dbReference type="ChEBI" id="CHEBI:167181"/>
        <dbReference type="EC" id="4.2.99.18"/>
    </reaction>
</comment>
<keyword evidence="11 14" id="KW-0456">Lyase</keyword>
<dbReference type="GO" id="GO:0005634">
    <property type="term" value="C:nucleus"/>
    <property type="evidence" value="ECO:0000318"/>
    <property type="project" value="GO_Central"/>
</dbReference>
<keyword evidence="17" id="KW-0255">Endonuclease</keyword>
<dbReference type="Proteomes" id="UP000054558">
    <property type="component" value="Unassembled WGS sequence"/>
</dbReference>
<evidence type="ECO:0000256" key="4">
    <source>
        <dbReference type="ARBA" id="ARBA00022723"/>
    </source>
</evidence>
<dbReference type="GO" id="GO:0042644">
    <property type="term" value="C:chloroplast nucleoid"/>
    <property type="evidence" value="ECO:0007669"/>
    <property type="project" value="UniProtKB-ARBA"/>
</dbReference>
<accession>A0A1Y1HIP2</accession>
<dbReference type="GO" id="GO:0051539">
    <property type="term" value="F:4 iron, 4 sulfur cluster binding"/>
    <property type="evidence" value="ECO:0007669"/>
    <property type="project" value="UniProtKB-KW"/>
</dbReference>
<evidence type="ECO:0000313" key="17">
    <source>
        <dbReference type="EMBL" id="GAQ78365.1"/>
    </source>
</evidence>
<evidence type="ECO:0000259" key="16">
    <source>
        <dbReference type="SMART" id="SM00478"/>
    </source>
</evidence>
<dbReference type="Pfam" id="PF00730">
    <property type="entry name" value="HhH-GPD"/>
    <property type="match status" value="1"/>
</dbReference>
<evidence type="ECO:0000313" key="18">
    <source>
        <dbReference type="Proteomes" id="UP000054558"/>
    </source>
</evidence>
<keyword evidence="12 14" id="KW-0326">Glycosidase</keyword>
<evidence type="ECO:0000256" key="15">
    <source>
        <dbReference type="SAM" id="MobiDB-lite"/>
    </source>
</evidence>
<dbReference type="OrthoDB" id="2099276at2759"/>
<dbReference type="FunFam" id="1.10.340.30:FF:000005">
    <property type="entry name" value="Endonuclease III-like protein 1"/>
    <property type="match status" value="1"/>
</dbReference>
<dbReference type="SMART" id="SM00478">
    <property type="entry name" value="ENDO3c"/>
    <property type="match status" value="1"/>
</dbReference>
<dbReference type="GO" id="GO:0006285">
    <property type="term" value="P:base-excision repair, AP site formation"/>
    <property type="evidence" value="ECO:0000318"/>
    <property type="project" value="GO_Central"/>
</dbReference>
<comment type="function">
    <text evidence="13 14">Bifunctional DNA N-glycosylase with associated apurinic/apyrimidinic (AP) lyase function that catalyzes the first step in base excision repair (BER), the primary repair pathway for the repair of oxidative DNA damage. The DNA N-glycosylase activity releases the damaged DNA base from DNA by cleaving the N-glycosidic bond, leaving an AP site. The AP lyase activity cleaves the phosphodiester bond 3' to the AP site by a beta-elimination. Primarily recognizes and repairs oxidative base damage of pyrimidines.</text>
</comment>
<dbReference type="SUPFAM" id="SSF48150">
    <property type="entry name" value="DNA-glycosylase"/>
    <property type="match status" value="1"/>
</dbReference>
<keyword evidence="6 14" id="KW-0378">Hydrolase</keyword>
<dbReference type="EC" id="3.2.2.-" evidence="14"/>
<dbReference type="GO" id="GO:0000703">
    <property type="term" value="F:oxidized pyrimidine nucleobase lesion DNA N-glycosylase activity"/>
    <property type="evidence" value="ECO:0000318"/>
    <property type="project" value="GO_Central"/>
</dbReference>
<dbReference type="Gene3D" id="1.10.1670.10">
    <property type="entry name" value="Helix-hairpin-Helix base-excision DNA repair enzymes (C-terminal)"/>
    <property type="match status" value="1"/>
</dbReference>
<evidence type="ECO:0000256" key="2">
    <source>
        <dbReference type="ARBA" id="ARBA00008343"/>
    </source>
</evidence>
<gene>
    <name evidence="14" type="primary">NTH1</name>
    <name evidence="17" type="ORF">KFL_000120130</name>
</gene>
<protein>
    <recommendedName>
        <fullName evidence="14">Endonuclease III homolog</fullName>
        <ecNumber evidence="14">3.2.2.-</ecNumber>
        <ecNumber evidence="14">4.2.99.18</ecNumber>
    </recommendedName>
    <alternativeName>
        <fullName evidence="14">Bifunctional DNA N-glycosylase/DNA-(apurinic or apyrimidinic site) lyase</fullName>
        <shortName evidence="14">DNA glycosylase/AP lyase</shortName>
    </alternativeName>
</protein>
<sequence>MGQALDRLGKSAVKRSLAHQLKAPGQSRAVTKASLRATSSVAVTAGKKNETVLSLQEESVRLTTQAMDHSDSKDQTLAAATREPSKPRKRRKSVKIEFEEHHIGSQLVALADASDAAEKVDAVAVKRVRKKKEALVYDPAPPMRWLEVLELIKEMRKGRDAPVDSCGAERVGLDVPPRERRFAVLVAALLSSQTKDEVTHGAVQRLSAAGLLTLEGVLGATQEEVQRLIYPVGFHSRKAGYLKALVEILRRDFGGDIPSTAQELMALPGLGPKMAHLIMNVAWGQTEGICVDTHVHRISNRLQWVSRGERGAAHVLTKDAEDTRAALEAWLPRDEWISINPLLVGFGQTICTPLRPKCGECLANELCPAAFKEGASSPQFHRKLGSNQGIVRTPKTEAVEEAVGANMSIVVSRAERT</sequence>
<evidence type="ECO:0000256" key="1">
    <source>
        <dbReference type="ARBA" id="ARBA00001966"/>
    </source>
</evidence>
<comment type="caution">
    <text evidence="14">Lacks conserved residue(s) required for the propagation of feature annotation.</text>
</comment>
<dbReference type="FunFam" id="1.10.1670.10:FF:000003">
    <property type="entry name" value="Endonuclease III homolog"/>
    <property type="match status" value="1"/>
</dbReference>
<keyword evidence="4" id="KW-0479">Metal-binding</keyword>
<reference evidence="17 18" key="1">
    <citation type="journal article" date="2014" name="Nat. Commun.">
        <title>Klebsormidium flaccidum genome reveals primary factors for plant terrestrial adaptation.</title>
        <authorList>
            <person name="Hori K."/>
            <person name="Maruyama F."/>
            <person name="Fujisawa T."/>
            <person name="Togashi T."/>
            <person name="Yamamoto N."/>
            <person name="Seo M."/>
            <person name="Sato S."/>
            <person name="Yamada T."/>
            <person name="Mori H."/>
            <person name="Tajima N."/>
            <person name="Moriyama T."/>
            <person name="Ikeuchi M."/>
            <person name="Watanabe M."/>
            <person name="Wada H."/>
            <person name="Kobayashi K."/>
            <person name="Saito M."/>
            <person name="Masuda T."/>
            <person name="Sasaki-Sekimoto Y."/>
            <person name="Mashiguchi K."/>
            <person name="Awai K."/>
            <person name="Shimojima M."/>
            <person name="Masuda S."/>
            <person name="Iwai M."/>
            <person name="Nobusawa T."/>
            <person name="Narise T."/>
            <person name="Kondo S."/>
            <person name="Saito H."/>
            <person name="Sato R."/>
            <person name="Murakawa M."/>
            <person name="Ihara Y."/>
            <person name="Oshima-Yamada Y."/>
            <person name="Ohtaka K."/>
            <person name="Satoh M."/>
            <person name="Sonobe K."/>
            <person name="Ishii M."/>
            <person name="Ohtani R."/>
            <person name="Kanamori-Sato M."/>
            <person name="Honoki R."/>
            <person name="Miyazaki D."/>
            <person name="Mochizuki H."/>
            <person name="Umetsu J."/>
            <person name="Higashi K."/>
            <person name="Shibata D."/>
            <person name="Kamiya Y."/>
            <person name="Sato N."/>
            <person name="Nakamura Y."/>
            <person name="Tabata S."/>
            <person name="Ida S."/>
            <person name="Kurokawa K."/>
            <person name="Ohta H."/>
        </authorList>
    </citation>
    <scope>NUCLEOTIDE SEQUENCE [LARGE SCALE GENOMIC DNA]</scope>
    <source>
        <strain evidence="17 18">NIES-2285</strain>
    </source>
</reference>
<dbReference type="InterPro" id="IPR011257">
    <property type="entry name" value="DNA_glycosylase"/>
</dbReference>
<keyword evidence="9" id="KW-0411">Iron-sulfur</keyword>
<evidence type="ECO:0000256" key="12">
    <source>
        <dbReference type="ARBA" id="ARBA00023295"/>
    </source>
</evidence>